<reference evidence="1" key="1">
    <citation type="submission" date="2015-04" db="EMBL/GenBank/DDBJ databases">
        <title>Draft Genome Sequences of Three Species of Emerging Human-Pathogenic Corynebacteria.</title>
        <authorList>
            <person name="Pacheco L.G."/>
            <person name="Mattos-Guaraldi A.L."/>
            <person name="Santos C.S."/>
            <person name="Veras A.O."/>
            <person name="Guimaraes L.C."/>
            <person name="Abreu V."/>
            <person name="Pereira F.L."/>
            <person name="Soares S.C."/>
            <person name="Dorella F.A."/>
            <person name="Carvalho A.F."/>
            <person name="Leal C.G."/>
            <person name="Figueiredo H.C."/>
            <person name="Ramos J.N."/>
            <person name="Vieira V."/>
            <person name="Farfour E."/>
            <person name="Guiso N."/>
            <person name="Hirata R.Jr."/>
            <person name="Ramos R.T."/>
            <person name="Azevedo V."/>
            <person name="Silva A."/>
        </authorList>
    </citation>
    <scope>NUCLEOTIDE SEQUENCE</scope>
    <source>
        <strain evidence="1">1941</strain>
    </source>
</reference>
<evidence type="ECO:0000313" key="1">
    <source>
        <dbReference type="EMBL" id="KKO77487.1"/>
    </source>
</evidence>
<organism evidence="1 2">
    <name type="scientific">Corynebacterium minutissimum</name>
    <dbReference type="NCBI Taxonomy" id="38301"/>
    <lineage>
        <taxon>Bacteria</taxon>
        <taxon>Bacillati</taxon>
        <taxon>Actinomycetota</taxon>
        <taxon>Actinomycetes</taxon>
        <taxon>Mycobacteriales</taxon>
        <taxon>Corynebacteriaceae</taxon>
        <taxon>Corynebacterium</taxon>
    </lineage>
</organism>
<protein>
    <submittedName>
        <fullName evidence="1">Uncharacterized protein</fullName>
    </submittedName>
</protein>
<keyword evidence="2" id="KW-1185">Reference proteome</keyword>
<sequence length="135" mass="15213">MTTPDIEVDYDSVDSILDVIGRCLRVDRKLNQRTPWDGFVVVSGYEQGHSAHQAWRFVGDKTLITTVSALNPAFNDTLIARLRELTADPERGEWQTWIARYDLASDSFDHTFLWPGEDEVGLPANRGHVVELPSG</sequence>
<proteinExistence type="predicted"/>
<name>A0ACC4U8H9_9CORY</name>
<gene>
    <name evidence="1" type="ORF">WU87_11860</name>
</gene>
<dbReference type="Proteomes" id="UP000034245">
    <property type="component" value="Unassembled WGS sequence"/>
</dbReference>
<accession>A0ACC4U8H9</accession>
<dbReference type="EMBL" id="LAYQ01000024">
    <property type="protein sequence ID" value="KKO77487.1"/>
    <property type="molecule type" value="Genomic_DNA"/>
</dbReference>
<evidence type="ECO:0000313" key="2">
    <source>
        <dbReference type="Proteomes" id="UP000034245"/>
    </source>
</evidence>
<comment type="caution">
    <text evidence="1">The sequence shown here is derived from an EMBL/GenBank/DDBJ whole genome shotgun (WGS) entry which is preliminary data.</text>
</comment>